<evidence type="ECO:0000256" key="4">
    <source>
        <dbReference type="ARBA" id="ARBA00022808"/>
    </source>
</evidence>
<feature type="binding site" evidence="7">
    <location>
        <position position="345"/>
    </location>
    <ligand>
        <name>Fe(3+)</name>
        <dbReference type="ChEBI" id="CHEBI:29034"/>
    </ligand>
</feature>
<dbReference type="PATRIC" id="fig|1227487.5.peg.365"/>
<evidence type="ECO:0000313" key="11">
    <source>
        <dbReference type="EMBL" id="ELZ34397.1"/>
    </source>
</evidence>
<feature type="binding site" evidence="7">
    <location>
        <position position="103"/>
    </location>
    <ligand>
        <name>Zn(2+)</name>
        <dbReference type="ChEBI" id="CHEBI:29105"/>
    </ligand>
</feature>
<dbReference type="InterPro" id="IPR005920">
    <property type="entry name" value="HutI"/>
</dbReference>
<evidence type="ECO:0000256" key="3">
    <source>
        <dbReference type="ARBA" id="ARBA00022801"/>
    </source>
</evidence>
<dbReference type="Gene3D" id="3.20.20.140">
    <property type="entry name" value="Metal-dependent hydrolases"/>
    <property type="match status" value="1"/>
</dbReference>
<dbReference type="Pfam" id="PF01979">
    <property type="entry name" value="Amidohydro_1"/>
    <property type="match status" value="1"/>
</dbReference>
<reference evidence="11 12" key="1">
    <citation type="journal article" date="2014" name="PLoS Genet.">
        <title>Phylogenetically driven sequencing of extremely halophilic archaea reveals strategies for static and dynamic osmo-response.</title>
        <authorList>
            <person name="Becker E.A."/>
            <person name="Seitzer P.M."/>
            <person name="Tritt A."/>
            <person name="Larsen D."/>
            <person name="Krusor M."/>
            <person name="Yao A.I."/>
            <person name="Wu D."/>
            <person name="Madern D."/>
            <person name="Eisen J.A."/>
            <person name="Darling A.E."/>
            <person name="Facciotti M.T."/>
        </authorList>
    </citation>
    <scope>NUCLEOTIDE SEQUENCE [LARGE SCALE GENOMIC DNA]</scope>
    <source>
        <strain evidence="11 12">JCM 14848</strain>
    </source>
</reference>
<dbReference type="SUPFAM" id="SSF51556">
    <property type="entry name" value="Metallo-dependent hydrolases"/>
    <property type="match status" value="1"/>
</dbReference>
<feature type="binding site" evidence="7">
    <location>
        <position position="274"/>
    </location>
    <ligand>
        <name>4-imidazolone-5-propanoate</name>
        <dbReference type="ChEBI" id="CHEBI:77893"/>
    </ligand>
</feature>
<comment type="function">
    <text evidence="7">Catalyzes the hydrolytic cleavage of the carbon-nitrogen bond in imidazolone-5-propanoate to yield N-formimidoyl-L-glutamate. It is the third step in the universal histidine degradation pathway.</text>
</comment>
<feature type="domain" description="Aminodeoxyfutalosine deaminase/Imidazolonepropionase-like composite" evidence="10">
    <location>
        <begin position="57"/>
        <end position="81"/>
    </location>
</feature>
<keyword evidence="6 7" id="KW-0408">Iron</keyword>
<comment type="caution">
    <text evidence="7">Lacks conserved residue(s) required for the propagation of feature annotation.</text>
</comment>
<evidence type="ECO:0000256" key="1">
    <source>
        <dbReference type="ARBA" id="ARBA00012864"/>
    </source>
</evidence>
<dbReference type="InterPro" id="IPR006680">
    <property type="entry name" value="Amidohydro-rel"/>
</dbReference>
<keyword evidence="12" id="KW-1185">Reference proteome</keyword>
<dbReference type="GO" id="GO:0019557">
    <property type="term" value="P:L-histidine catabolic process to glutamate and formate"/>
    <property type="evidence" value="ECO:0007669"/>
    <property type="project" value="UniProtKB-UniPathway"/>
</dbReference>
<dbReference type="GO" id="GO:0005737">
    <property type="term" value="C:cytoplasm"/>
    <property type="evidence" value="ECO:0007669"/>
    <property type="project" value="UniProtKB-SubCell"/>
</dbReference>
<feature type="binding site" evidence="7">
    <location>
        <position position="175"/>
    </location>
    <ligand>
        <name>4-imidazolone-5-propanoate</name>
        <dbReference type="ChEBI" id="CHEBI:77893"/>
    </ligand>
</feature>
<organism evidence="11 12">
    <name type="scientific">Halogeometricum pallidum JCM 14848</name>
    <dbReference type="NCBI Taxonomy" id="1227487"/>
    <lineage>
        <taxon>Archaea</taxon>
        <taxon>Methanobacteriati</taxon>
        <taxon>Methanobacteriota</taxon>
        <taxon>Stenosarchaea group</taxon>
        <taxon>Halobacteria</taxon>
        <taxon>Halobacteriales</taxon>
        <taxon>Haloferacaceae</taxon>
        <taxon>Halogeometricum</taxon>
    </lineage>
</organism>
<feature type="region of interest" description="Disordered" evidence="8">
    <location>
        <begin position="1"/>
        <end position="25"/>
    </location>
</feature>
<dbReference type="SUPFAM" id="SSF51338">
    <property type="entry name" value="Composite domain of metallo-dependent hydrolases"/>
    <property type="match status" value="1"/>
</dbReference>
<dbReference type="FunFam" id="3.20.20.140:FF:000007">
    <property type="entry name" value="Imidazolonepropionase"/>
    <property type="match status" value="1"/>
</dbReference>
<feature type="binding site" evidence="7">
    <location>
        <position position="103"/>
    </location>
    <ligand>
        <name>Fe(3+)</name>
        <dbReference type="ChEBI" id="CHEBI:29034"/>
    </ligand>
</feature>
<dbReference type="EMBL" id="AOIV01000004">
    <property type="protein sequence ID" value="ELZ34397.1"/>
    <property type="molecule type" value="Genomic_DNA"/>
</dbReference>
<evidence type="ECO:0000259" key="9">
    <source>
        <dbReference type="Pfam" id="PF01979"/>
    </source>
</evidence>
<evidence type="ECO:0000256" key="6">
    <source>
        <dbReference type="ARBA" id="ARBA00023004"/>
    </source>
</evidence>
<protein>
    <recommendedName>
        <fullName evidence="1 7">Imidazolonepropionase</fullName>
        <ecNumber evidence="1 7">3.5.2.7</ecNumber>
    </recommendedName>
    <alternativeName>
        <fullName evidence="7">Imidazolone-5-propionate hydrolase</fullName>
    </alternativeName>
</protein>
<feature type="binding site" evidence="7">
    <location>
        <position position="271"/>
    </location>
    <ligand>
        <name>Zn(2+)</name>
        <dbReference type="ChEBI" id="CHEBI:29105"/>
    </ligand>
</feature>
<dbReference type="EC" id="3.5.2.7" evidence="1 7"/>
<dbReference type="eggNOG" id="arCOG00696">
    <property type="taxonomic scope" value="Archaea"/>
</dbReference>
<feature type="binding site" evidence="7">
    <location>
        <position position="347"/>
    </location>
    <ligand>
        <name>N-formimidoyl-L-glutamate</name>
        <dbReference type="ChEBI" id="CHEBI:58928"/>
    </ligand>
</feature>
<comment type="caution">
    <text evidence="11">The sequence shown here is derived from an EMBL/GenBank/DDBJ whole genome shotgun (WGS) entry which is preliminary data.</text>
</comment>
<dbReference type="CDD" id="cd01296">
    <property type="entry name" value="Imidazolone-5PH"/>
    <property type="match status" value="1"/>
</dbReference>
<keyword evidence="3 7" id="KW-0378">Hydrolase</keyword>
<dbReference type="NCBIfam" id="TIGR01224">
    <property type="entry name" value="hutI"/>
    <property type="match status" value="1"/>
</dbReference>
<dbReference type="InterPro" id="IPR054418">
    <property type="entry name" value="MQNX/HUTI_composite_N"/>
</dbReference>
<dbReference type="GO" id="GO:0050480">
    <property type="term" value="F:imidazolonepropionase activity"/>
    <property type="evidence" value="ECO:0007669"/>
    <property type="project" value="UniProtKB-UniRule"/>
</dbReference>
<dbReference type="InterPro" id="IPR011059">
    <property type="entry name" value="Metal-dep_hydrolase_composite"/>
</dbReference>
<dbReference type="PANTHER" id="PTHR42752">
    <property type="entry name" value="IMIDAZOLONEPROPIONASE"/>
    <property type="match status" value="1"/>
</dbReference>
<evidence type="ECO:0000256" key="7">
    <source>
        <dbReference type="HAMAP-Rule" id="MF_00372"/>
    </source>
</evidence>
<dbReference type="Pfam" id="PF22039">
    <property type="entry name" value="HUTI_composite_bact"/>
    <property type="match status" value="1"/>
</dbReference>
<proteinExistence type="inferred from homology"/>
<dbReference type="InParanoid" id="M0DI50"/>
<feature type="binding site" evidence="7">
    <location>
        <position position="105"/>
    </location>
    <ligand>
        <name>Fe(3+)</name>
        <dbReference type="ChEBI" id="CHEBI:29034"/>
    </ligand>
</feature>
<comment type="pathway">
    <text evidence="7">Amino-acid degradation; L-histidine degradation into L-glutamate; N-formimidoyl-L-glutamate from L-histidine: step 3/3.</text>
</comment>
<comment type="catalytic activity">
    <reaction evidence="7">
        <text>4-imidazolone-5-propanoate + H2O = N-formimidoyl-L-glutamate</text>
        <dbReference type="Rhea" id="RHEA:23660"/>
        <dbReference type="ChEBI" id="CHEBI:15377"/>
        <dbReference type="ChEBI" id="CHEBI:58928"/>
        <dbReference type="ChEBI" id="CHEBI:77893"/>
        <dbReference type="EC" id="3.5.2.7"/>
    </reaction>
</comment>
<evidence type="ECO:0000256" key="8">
    <source>
        <dbReference type="SAM" id="MobiDB-lite"/>
    </source>
</evidence>
<comment type="subcellular location">
    <subcellularLocation>
        <location evidence="7">Cytoplasm</location>
    </subcellularLocation>
</comment>
<dbReference type="GO" id="GO:0005506">
    <property type="term" value="F:iron ion binding"/>
    <property type="evidence" value="ECO:0007669"/>
    <property type="project" value="UniProtKB-UniRule"/>
</dbReference>
<dbReference type="Proteomes" id="UP000011513">
    <property type="component" value="Unassembled WGS sequence"/>
</dbReference>
<comment type="cofactor">
    <cofactor evidence="7">
        <name>Zn(2+)</name>
        <dbReference type="ChEBI" id="CHEBI:29105"/>
    </cofactor>
    <cofactor evidence="7">
        <name>Fe(3+)</name>
        <dbReference type="ChEBI" id="CHEBI:29034"/>
    </cofactor>
    <text evidence="7">Binds 1 zinc or iron ion per subunit.</text>
</comment>
<keyword evidence="5 7" id="KW-0862">Zinc</keyword>
<feature type="binding site" evidence="7">
    <location>
        <position position="208"/>
    </location>
    <ligand>
        <name>4-imidazolone-5-propanoate</name>
        <dbReference type="ChEBI" id="CHEBI:77893"/>
    </ligand>
</feature>
<dbReference type="PANTHER" id="PTHR42752:SF1">
    <property type="entry name" value="IMIDAZOLONEPROPIONASE-RELATED"/>
    <property type="match status" value="1"/>
</dbReference>
<keyword evidence="4 7" id="KW-0369">Histidine metabolism</keyword>
<keyword evidence="2 7" id="KW-0479">Metal-binding</keyword>
<feature type="binding site" evidence="7">
    <location>
        <position position="271"/>
    </location>
    <ligand>
        <name>Fe(3+)</name>
        <dbReference type="ChEBI" id="CHEBI:29034"/>
    </ligand>
</feature>
<dbReference type="GO" id="GO:0019556">
    <property type="term" value="P:L-histidine catabolic process to glutamate and formamide"/>
    <property type="evidence" value="ECO:0007669"/>
    <property type="project" value="UniProtKB-UniRule"/>
</dbReference>
<feature type="domain" description="Amidohydrolase-related" evidence="9">
    <location>
        <begin position="95"/>
        <end position="431"/>
    </location>
</feature>
<evidence type="ECO:0000256" key="2">
    <source>
        <dbReference type="ARBA" id="ARBA00022723"/>
    </source>
</evidence>
<feature type="binding site" evidence="7">
    <location>
        <position position="112"/>
    </location>
    <ligand>
        <name>4-imidazolone-5-propanoate</name>
        <dbReference type="ChEBI" id="CHEBI:77893"/>
    </ligand>
</feature>
<feature type="binding site" evidence="7">
    <location>
        <position position="105"/>
    </location>
    <ligand>
        <name>Zn(2+)</name>
        <dbReference type="ChEBI" id="CHEBI:29105"/>
    </ligand>
</feature>
<feature type="compositionally biased region" description="Basic residues" evidence="8">
    <location>
        <begin position="14"/>
        <end position="24"/>
    </location>
</feature>
<name>M0DI50_HALPD</name>
<dbReference type="AlphaFoldDB" id="M0DI50"/>
<gene>
    <name evidence="7" type="primary">hutI</name>
    <name evidence="11" type="ORF">C474_01776</name>
</gene>
<dbReference type="HAMAP" id="MF_00372">
    <property type="entry name" value="HutI"/>
    <property type="match status" value="1"/>
</dbReference>
<evidence type="ECO:0000259" key="10">
    <source>
        <dbReference type="Pfam" id="PF22039"/>
    </source>
</evidence>
<feature type="binding site" evidence="7">
    <location>
        <position position="175"/>
    </location>
    <ligand>
        <name>N-formimidoyl-L-glutamate</name>
        <dbReference type="ChEBI" id="CHEBI:58928"/>
    </ligand>
</feature>
<sequence length="444" mass="47075">MRALLGPDADRTHRRDGRTRRRPLLRGGGGVTDLLLTDAAEVVTYADHERLERVEDAAVAVEGGRVVAVGPTDEVTAEHPESDADEVVDCSERAVVPGFVDPHTHALFAGDRSDEFEEKLRGKTYQEILADGGGILRTVDAVREASTEELVENLTEQFDAMLAHGTTTVEVKSGYGLDRETELRMLEAIDRAAETHPIRVVPTFMGAHAVPRGRDADDYVEEVATEQIPAVAEQGVAEFCDVFCEEGVFDVEQSRRVLAAGTERSLKPKVHAEELSHLGGTELAAEVGATSADHLLHATAEDIDALVDAGVTPVLLPGTAFGLGSAYADAETFLDRGAPVALATDLNPNCYSQSMPFAMTLGCVEMGLTPAQALGASTVNAARAVDRPDAGRLEPGSPADFAVLDAPSYVYLSYNFGVNAVDTVVVGGETVVDGGTVVDREVVA</sequence>
<dbReference type="UniPathway" id="UPA00379">
    <property type="reaction ID" value="UER00551"/>
</dbReference>
<feature type="binding site" evidence="7">
    <location>
        <position position="345"/>
    </location>
    <ligand>
        <name>Zn(2+)</name>
        <dbReference type="ChEBI" id="CHEBI:29105"/>
    </ligand>
</feature>
<dbReference type="GO" id="GO:0008270">
    <property type="term" value="F:zinc ion binding"/>
    <property type="evidence" value="ECO:0007669"/>
    <property type="project" value="UniProtKB-UniRule"/>
</dbReference>
<evidence type="ECO:0000256" key="5">
    <source>
        <dbReference type="ARBA" id="ARBA00022833"/>
    </source>
</evidence>
<dbReference type="InterPro" id="IPR032466">
    <property type="entry name" value="Metal_Hydrolase"/>
</dbReference>
<dbReference type="Gene3D" id="2.30.40.10">
    <property type="entry name" value="Urease, subunit C, domain 1"/>
    <property type="match status" value="1"/>
</dbReference>
<evidence type="ECO:0000313" key="12">
    <source>
        <dbReference type="Proteomes" id="UP000011513"/>
    </source>
</evidence>
<accession>M0DI50</accession>
<comment type="similarity">
    <text evidence="7">Belongs to the metallo-dependent hydrolases superfamily. HutI family.</text>
</comment>
<keyword evidence="7" id="KW-0963">Cytoplasm</keyword>